<protein>
    <recommendedName>
        <fullName evidence="2">Zinc finger DNA-directed DNA polymerase family B alpha domain-containing protein</fullName>
    </recommendedName>
</protein>
<dbReference type="GO" id="GO:1902975">
    <property type="term" value="P:mitotic DNA replication initiation"/>
    <property type="evidence" value="ECO:0007669"/>
    <property type="project" value="TreeGrafter"/>
</dbReference>
<sequence length="269" mass="30887">MALGWLVCEDQTCQNRTRRLPVAFTRTGPLCPTCAKSTLRPEYSEKALYNQLSFYRFIFDWDYAFNKVLTHPERGQIKSFKAEKEVYRKLKDIADHALATSGYSEVNLSKLFQVFTLTEVVLLLPCHPPALPERALDARVGQTIGSLSIKDTDQEWSVVLCLRPQYQCVKIRVGVGPNQVFLLKFFFFFTHTHAHTHTHTHAHAHTRTHTHTHTHTRAHKHTLPRGLNHTSEIAMLDMVKYLSGLQSSHTSILIPVFLNRWQICCKIAP</sequence>
<dbReference type="GO" id="GO:0003697">
    <property type="term" value="F:single-stranded DNA binding"/>
    <property type="evidence" value="ECO:0007669"/>
    <property type="project" value="TreeGrafter"/>
</dbReference>
<evidence type="ECO:0000256" key="1">
    <source>
        <dbReference type="SAM" id="MobiDB-lite"/>
    </source>
</evidence>
<reference evidence="3" key="1">
    <citation type="journal article" date="2023" name="Science">
        <title>Genome structures resolve the early diversification of teleost fishes.</title>
        <authorList>
            <person name="Parey E."/>
            <person name="Louis A."/>
            <person name="Montfort J."/>
            <person name="Bouchez O."/>
            <person name="Roques C."/>
            <person name="Iampietro C."/>
            <person name="Lluch J."/>
            <person name="Castinel A."/>
            <person name="Donnadieu C."/>
            <person name="Desvignes T."/>
            <person name="Floi Bucao C."/>
            <person name="Jouanno E."/>
            <person name="Wen M."/>
            <person name="Mejri S."/>
            <person name="Dirks R."/>
            <person name="Jansen H."/>
            <person name="Henkel C."/>
            <person name="Chen W.J."/>
            <person name="Zahm M."/>
            <person name="Cabau C."/>
            <person name="Klopp C."/>
            <person name="Thompson A.W."/>
            <person name="Robinson-Rechavi M."/>
            <person name="Braasch I."/>
            <person name="Lecointre G."/>
            <person name="Bobe J."/>
            <person name="Postlethwait J.H."/>
            <person name="Berthelot C."/>
            <person name="Roest Crollius H."/>
            <person name="Guiguen Y."/>
        </authorList>
    </citation>
    <scope>NUCLEOTIDE SEQUENCE</scope>
    <source>
        <strain evidence="3">WJC10195</strain>
    </source>
</reference>
<feature type="compositionally biased region" description="Basic residues" evidence="1">
    <location>
        <begin position="202"/>
        <end position="223"/>
    </location>
</feature>
<feature type="domain" description="Zinc finger DNA-directed DNA polymerase family B alpha" evidence="2">
    <location>
        <begin position="4"/>
        <end position="112"/>
    </location>
</feature>
<dbReference type="GO" id="GO:0003887">
    <property type="term" value="F:DNA-directed DNA polymerase activity"/>
    <property type="evidence" value="ECO:0007669"/>
    <property type="project" value="InterPro"/>
</dbReference>
<feature type="region of interest" description="Disordered" evidence="1">
    <location>
        <begin position="202"/>
        <end position="224"/>
    </location>
</feature>
<dbReference type="EMBL" id="JAINUF010000002">
    <property type="protein sequence ID" value="KAJ8375690.1"/>
    <property type="molecule type" value="Genomic_DNA"/>
</dbReference>
<gene>
    <name evidence="3" type="ORF">SKAU_G00062700</name>
</gene>
<evidence type="ECO:0000313" key="3">
    <source>
        <dbReference type="EMBL" id="KAJ8375690.1"/>
    </source>
</evidence>
<dbReference type="PANTHER" id="PTHR45861:SF1">
    <property type="entry name" value="DNA POLYMERASE ALPHA CATALYTIC SUBUNIT"/>
    <property type="match status" value="1"/>
</dbReference>
<evidence type="ECO:0000259" key="2">
    <source>
        <dbReference type="Pfam" id="PF08996"/>
    </source>
</evidence>
<evidence type="ECO:0000313" key="4">
    <source>
        <dbReference type="Proteomes" id="UP001152622"/>
    </source>
</evidence>
<dbReference type="GO" id="GO:0005658">
    <property type="term" value="C:alpha DNA polymerase:primase complex"/>
    <property type="evidence" value="ECO:0007669"/>
    <property type="project" value="TreeGrafter"/>
</dbReference>
<accession>A0A9Q1JAW4</accession>
<dbReference type="Gene3D" id="1.10.3200.20">
    <property type="entry name" value="DNA Polymerase alpha, zinc finger"/>
    <property type="match status" value="1"/>
</dbReference>
<dbReference type="GO" id="GO:0006272">
    <property type="term" value="P:leading strand elongation"/>
    <property type="evidence" value="ECO:0007669"/>
    <property type="project" value="TreeGrafter"/>
</dbReference>
<keyword evidence="4" id="KW-1185">Reference proteome</keyword>
<organism evidence="3 4">
    <name type="scientific">Synaphobranchus kaupii</name>
    <name type="common">Kaup's arrowtooth eel</name>
    <dbReference type="NCBI Taxonomy" id="118154"/>
    <lineage>
        <taxon>Eukaryota</taxon>
        <taxon>Metazoa</taxon>
        <taxon>Chordata</taxon>
        <taxon>Craniata</taxon>
        <taxon>Vertebrata</taxon>
        <taxon>Euteleostomi</taxon>
        <taxon>Actinopterygii</taxon>
        <taxon>Neopterygii</taxon>
        <taxon>Teleostei</taxon>
        <taxon>Anguilliformes</taxon>
        <taxon>Synaphobranchidae</taxon>
        <taxon>Synaphobranchus</taxon>
    </lineage>
</organism>
<dbReference type="OrthoDB" id="8935577at2759"/>
<dbReference type="InterPro" id="IPR038256">
    <property type="entry name" value="Pol_alpha_znc_sf"/>
</dbReference>
<dbReference type="AlphaFoldDB" id="A0A9Q1JAW4"/>
<dbReference type="InterPro" id="IPR015088">
    <property type="entry name" value="Znf_DNA-dir_DNA_pol_B_alpha"/>
</dbReference>
<dbReference type="SUPFAM" id="SSF90234">
    <property type="entry name" value="Zinc finger domain of DNA polymerase-alpha"/>
    <property type="match status" value="1"/>
</dbReference>
<dbReference type="Proteomes" id="UP001152622">
    <property type="component" value="Chromosome 2"/>
</dbReference>
<dbReference type="PANTHER" id="PTHR45861">
    <property type="entry name" value="DNA POLYMERASE ALPHA CATALYTIC SUBUNIT"/>
    <property type="match status" value="1"/>
</dbReference>
<dbReference type="Pfam" id="PF08996">
    <property type="entry name" value="zf-DNA_Pol"/>
    <property type="match status" value="1"/>
</dbReference>
<dbReference type="GO" id="GO:0006273">
    <property type="term" value="P:lagging strand elongation"/>
    <property type="evidence" value="ECO:0007669"/>
    <property type="project" value="TreeGrafter"/>
</dbReference>
<dbReference type="GO" id="GO:0003688">
    <property type="term" value="F:DNA replication origin binding"/>
    <property type="evidence" value="ECO:0007669"/>
    <property type="project" value="TreeGrafter"/>
</dbReference>
<dbReference type="GO" id="GO:0003682">
    <property type="term" value="F:chromatin binding"/>
    <property type="evidence" value="ECO:0007669"/>
    <property type="project" value="TreeGrafter"/>
</dbReference>
<proteinExistence type="predicted"/>
<name>A0A9Q1JAW4_SYNKA</name>
<comment type="caution">
    <text evidence="3">The sequence shown here is derived from an EMBL/GenBank/DDBJ whole genome shotgun (WGS) entry which is preliminary data.</text>
</comment>